<dbReference type="Gene3D" id="3.90.79.10">
    <property type="entry name" value="Nucleoside Triphosphate Pyrophosphohydrolase"/>
    <property type="match status" value="1"/>
</dbReference>
<keyword evidence="3" id="KW-1185">Reference proteome</keyword>
<sequence>MDIQNFINQLSIDCVIFGYENQQLKVLLSKSKFKGDFYTLPSGFIFQNEDIEEAAQRVVQERTGITDIYLQHFNVFGKVSRKREEFLEKLIKLNYSESEDQQRQSDIYQWFTKRFVSIGYYSLVDIQQVTPQPSDIDESIGWYPVKDFPTLIMDYNEVLENAYLCLQSDIQDLSNIYHLLPEQFTMKEVQDIYETITGKYFARTNFQKKVLDLDVLERLDKKFTGAKNKAPYLYRFKK</sequence>
<dbReference type="InterPro" id="IPR000086">
    <property type="entry name" value="NUDIX_hydrolase_dom"/>
</dbReference>
<evidence type="ECO:0000313" key="3">
    <source>
        <dbReference type="Proteomes" id="UP001302949"/>
    </source>
</evidence>
<dbReference type="EMBL" id="JAYFUM010000024">
    <property type="protein sequence ID" value="MEA5141125.1"/>
    <property type="molecule type" value="Genomic_DNA"/>
</dbReference>
<dbReference type="RefSeq" id="WP_323298282.1">
    <property type="nucleotide sequence ID" value="NZ_JAYFUM010000024.1"/>
</dbReference>
<dbReference type="InterPro" id="IPR015797">
    <property type="entry name" value="NUDIX_hydrolase-like_dom_sf"/>
</dbReference>
<dbReference type="PANTHER" id="PTHR43736">
    <property type="entry name" value="ADP-RIBOSE PYROPHOSPHATASE"/>
    <property type="match status" value="1"/>
</dbReference>
<organism evidence="2 3">
    <name type="scientific">Arcicella rigui</name>
    <dbReference type="NCBI Taxonomy" id="797020"/>
    <lineage>
        <taxon>Bacteria</taxon>
        <taxon>Pseudomonadati</taxon>
        <taxon>Bacteroidota</taxon>
        <taxon>Cytophagia</taxon>
        <taxon>Cytophagales</taxon>
        <taxon>Flectobacillaceae</taxon>
        <taxon>Arcicella</taxon>
    </lineage>
</organism>
<reference evidence="2 3" key="1">
    <citation type="submission" date="2023-12" db="EMBL/GenBank/DDBJ databases">
        <title>Novel species of the genus Arcicella isolated from rivers.</title>
        <authorList>
            <person name="Lu H."/>
        </authorList>
    </citation>
    <scope>NUCLEOTIDE SEQUENCE [LARGE SCALE GENOMIC DNA]</scope>
    <source>
        <strain evidence="2 3">KCTC 23307</strain>
    </source>
</reference>
<dbReference type="Gene3D" id="1.10.10.10">
    <property type="entry name" value="Winged helix-like DNA-binding domain superfamily/Winged helix DNA-binding domain"/>
    <property type="match status" value="1"/>
</dbReference>
<protein>
    <submittedName>
        <fullName evidence="2">NUDIX domain-containing protein</fullName>
    </submittedName>
</protein>
<comment type="caution">
    <text evidence="2">The sequence shown here is derived from an EMBL/GenBank/DDBJ whole genome shotgun (WGS) entry which is preliminary data.</text>
</comment>
<dbReference type="InterPro" id="IPR036390">
    <property type="entry name" value="WH_DNA-bd_sf"/>
</dbReference>
<dbReference type="Pfam" id="PF00293">
    <property type="entry name" value="NUDIX"/>
    <property type="match status" value="1"/>
</dbReference>
<name>A0ABU5QE51_9BACT</name>
<dbReference type="PANTHER" id="PTHR43736:SF4">
    <property type="entry name" value="SLR1690 PROTEIN"/>
    <property type="match status" value="1"/>
</dbReference>
<gene>
    <name evidence="2" type="ORF">VB248_18375</name>
</gene>
<dbReference type="CDD" id="cd18873">
    <property type="entry name" value="NUDIX_NadM_like"/>
    <property type="match status" value="1"/>
</dbReference>
<dbReference type="Pfam" id="PF21906">
    <property type="entry name" value="WHD_NrtR"/>
    <property type="match status" value="1"/>
</dbReference>
<dbReference type="Proteomes" id="UP001302949">
    <property type="component" value="Unassembled WGS sequence"/>
</dbReference>
<proteinExistence type="predicted"/>
<dbReference type="InterPro" id="IPR036388">
    <property type="entry name" value="WH-like_DNA-bd_sf"/>
</dbReference>
<evidence type="ECO:0000313" key="2">
    <source>
        <dbReference type="EMBL" id="MEA5141125.1"/>
    </source>
</evidence>
<dbReference type="PROSITE" id="PS51462">
    <property type="entry name" value="NUDIX"/>
    <property type="match status" value="1"/>
</dbReference>
<feature type="domain" description="Nudix hydrolase" evidence="1">
    <location>
        <begin position="7"/>
        <end position="166"/>
    </location>
</feature>
<dbReference type="InterPro" id="IPR054105">
    <property type="entry name" value="WHD_NrtR"/>
</dbReference>
<accession>A0ABU5QE51</accession>
<dbReference type="SUPFAM" id="SSF55811">
    <property type="entry name" value="Nudix"/>
    <property type="match status" value="1"/>
</dbReference>
<dbReference type="SUPFAM" id="SSF46785">
    <property type="entry name" value="Winged helix' DNA-binding domain"/>
    <property type="match status" value="1"/>
</dbReference>
<evidence type="ECO:0000259" key="1">
    <source>
        <dbReference type="PROSITE" id="PS51462"/>
    </source>
</evidence>